<dbReference type="PANTHER" id="PTHR15555:SF0">
    <property type="entry name" value="ZINC FINGER HIT DOMAIN-CONTAINING PROTEIN 2"/>
    <property type="match status" value="1"/>
</dbReference>
<reference evidence="4" key="1">
    <citation type="submission" date="2016-03" db="EMBL/GenBank/DDBJ databases">
        <title>Mechanisms controlling the formation of the plant cell surface in tip-growing cells are functionally conserved among land plants.</title>
        <authorList>
            <person name="Honkanen S."/>
            <person name="Jones V.A."/>
            <person name="Morieri G."/>
            <person name="Champion C."/>
            <person name="Hetherington A.J."/>
            <person name="Kelly S."/>
            <person name="Saint-Marcoux D."/>
            <person name="Proust H."/>
            <person name="Prescott H."/>
            <person name="Dolan L."/>
        </authorList>
    </citation>
    <scope>NUCLEOTIDE SEQUENCE [LARGE SCALE GENOMIC DNA]</scope>
    <source>
        <tissue evidence="4">Whole gametophyte</tissue>
    </source>
</reference>
<dbReference type="Pfam" id="PF04438">
    <property type="entry name" value="zf-HIT"/>
    <property type="match status" value="1"/>
</dbReference>
<feature type="domain" description="HIT-type" evidence="3">
    <location>
        <begin position="27"/>
        <end position="59"/>
    </location>
</feature>
<evidence type="ECO:0000256" key="2">
    <source>
        <dbReference type="SAM" id="MobiDB-lite"/>
    </source>
</evidence>
<dbReference type="CDD" id="cd23024">
    <property type="entry name" value="zf-HIT_ZNHIT2-3"/>
    <property type="match status" value="1"/>
</dbReference>
<name>A0A176VRP8_MARPO</name>
<feature type="compositionally biased region" description="Basic and acidic residues" evidence="2">
    <location>
        <begin position="195"/>
        <end position="210"/>
    </location>
</feature>
<evidence type="ECO:0000313" key="4">
    <source>
        <dbReference type="EMBL" id="OAE23539.1"/>
    </source>
</evidence>
<dbReference type="PROSITE" id="PS51083">
    <property type="entry name" value="ZF_HIT"/>
    <property type="match status" value="1"/>
</dbReference>
<dbReference type="Gene3D" id="3.30.60.190">
    <property type="match status" value="1"/>
</dbReference>
<dbReference type="EMBL" id="LVLJ01002827">
    <property type="protein sequence ID" value="OAE23539.1"/>
    <property type="molecule type" value="Genomic_DNA"/>
</dbReference>
<accession>A0A176VRP8</accession>
<dbReference type="InterPro" id="IPR007529">
    <property type="entry name" value="Znf_HIT"/>
</dbReference>
<organism evidence="4 5">
    <name type="scientific">Marchantia polymorpha subsp. ruderalis</name>
    <dbReference type="NCBI Taxonomy" id="1480154"/>
    <lineage>
        <taxon>Eukaryota</taxon>
        <taxon>Viridiplantae</taxon>
        <taxon>Streptophyta</taxon>
        <taxon>Embryophyta</taxon>
        <taxon>Marchantiophyta</taxon>
        <taxon>Marchantiopsida</taxon>
        <taxon>Marchantiidae</taxon>
        <taxon>Marchantiales</taxon>
        <taxon>Marchantiaceae</taxon>
        <taxon>Marchantia</taxon>
    </lineage>
</organism>
<keyword evidence="5" id="KW-1185">Reference proteome</keyword>
<evidence type="ECO:0000256" key="1">
    <source>
        <dbReference type="PROSITE-ProRule" id="PRU00453"/>
    </source>
</evidence>
<dbReference type="PANTHER" id="PTHR15555">
    <property type="entry name" value="ZINC FINGER HIT DOMAIN CONTAINING PROTEIN 2 PROTEIN FON -RELATED"/>
    <property type="match status" value="1"/>
</dbReference>
<gene>
    <name evidence="4" type="ORF">AXG93_4284s1090</name>
</gene>
<feature type="region of interest" description="Disordered" evidence="2">
    <location>
        <begin position="188"/>
        <end position="210"/>
    </location>
</feature>
<dbReference type="AlphaFoldDB" id="A0A176VRP8"/>
<keyword evidence="1" id="KW-0863">Zinc-finger</keyword>
<dbReference type="GO" id="GO:0008270">
    <property type="term" value="F:zinc ion binding"/>
    <property type="evidence" value="ECO:0007669"/>
    <property type="project" value="UniProtKB-UniRule"/>
</dbReference>
<protein>
    <recommendedName>
        <fullName evidence="3">HIT-type domain-containing protein</fullName>
    </recommendedName>
</protein>
<dbReference type="SUPFAM" id="SSF144232">
    <property type="entry name" value="HIT/MYND zinc finger-like"/>
    <property type="match status" value="1"/>
</dbReference>
<dbReference type="InterPro" id="IPR039646">
    <property type="entry name" value="ZNHIT2"/>
</dbReference>
<dbReference type="Proteomes" id="UP000077202">
    <property type="component" value="Unassembled WGS sequence"/>
</dbReference>
<evidence type="ECO:0000259" key="3">
    <source>
        <dbReference type="PROSITE" id="PS51083"/>
    </source>
</evidence>
<keyword evidence="1" id="KW-0479">Metal-binding</keyword>
<proteinExistence type="predicted"/>
<keyword evidence="1" id="KW-0862">Zinc</keyword>
<evidence type="ECO:0000313" key="5">
    <source>
        <dbReference type="Proteomes" id="UP000077202"/>
    </source>
</evidence>
<comment type="caution">
    <text evidence="4">The sequence shown here is derived from an EMBL/GenBank/DDBJ whole genome shotgun (WGS) entry which is preliminary data.</text>
</comment>
<sequence length="479" mass="53537">MVLAFSMEGRLKGLRETSQRGLQHASLLRCQKQFSKYTCPRCNLRYCSLACYKGHSLQCTESFMRENVLEGLHDLHATSEVKEKTLDMLKRLHFDEAGRSILEDESLATCDDAEAEFEGDEGTFFSNRTLQLIAEGRDLTLDELSEEERKAFMRSLAAGEVSHLIQPWNPWWLNPLAKTVSITKQGSRLVQPVHSSDDNHSRQPEISRGDEVEEVELDFSEVPAPPSEPLSPLKKLTQKEPSPLLPVHLSEVIYAYCFTLRYYNGDWRSEPLEATLAFFSVSHVMGQAAVPESVGVAFAEALKTVCSPVFKHAGGFAFGLALFDDCAAVLQLGRACIICALADLRRMLENAKRDLELELVSSKKTEPVGNQESERGSELRVSSTKLKAGPLAVKTSRNTTKIRSGRKNEMMKIEAGLRKLFFMLCWTNEQMDEVFSSLAALVETEKARALETRPSSTLGLVGMNDSKPIKERPLVQEIA</sequence>